<feature type="coiled-coil region" evidence="1">
    <location>
        <begin position="157"/>
        <end position="184"/>
    </location>
</feature>
<name>A9U5J9_PHYPA</name>
<dbReference type="AlphaFoldDB" id="A9U5J9"/>
<dbReference type="EMBL" id="DS545531">
    <property type="protein sequence ID" value="EDQ49053.1"/>
    <property type="molecule type" value="Genomic_DNA"/>
</dbReference>
<keyword evidence="1" id="KW-0175">Coiled coil</keyword>
<protein>
    <submittedName>
        <fullName evidence="3">Predicted protein</fullName>
    </submittedName>
</protein>
<evidence type="ECO:0000256" key="2">
    <source>
        <dbReference type="SAM" id="MobiDB-lite"/>
    </source>
</evidence>
<gene>
    <name evidence="3" type="ORF">PHYPADRAFT_102708</name>
</gene>
<sequence length="384" mass="44329">MKIKILKDLWEEFLVGVLLKEKQQQSNDRKEALATKALQAVVNKIDQFDGRNISKYLRCYVREMEFNQVSKKKMVELFGLATILEIRDHITSITDHYGNSWEVEKLTLEPNKVDLFLQAADGELQGKLELLLEDKEEDEGLTTKWKNVEDVKADMEMEEIMQRMQDLQIKLARLEENTSKNNSKNVSKQRYIRRCIWCDDASYTRKDCNEFNNMIRQGIICWKDGKIALKDREDLLQTNFGKGRMRALVQDYLKERKTASRESASYGARVDVDLGGSTKTSEFWASAISTMKEGKLSREALLRTATTIRGAIGWEDPVKSLSVHAYIAKSQHEALMEEKRRGNFDDTREENSSKRQIRGDKARKAASQELPVKDTSASLEEKIR</sequence>
<proteinExistence type="predicted"/>
<accession>A9U5J9</accession>
<organism>
    <name type="scientific">Physcomitrium patens</name>
    <name type="common">Spreading-leaved earth moss</name>
    <name type="synonym">Physcomitrella patens</name>
    <dbReference type="NCBI Taxonomy" id="3218"/>
    <lineage>
        <taxon>Eukaryota</taxon>
        <taxon>Viridiplantae</taxon>
        <taxon>Streptophyta</taxon>
        <taxon>Embryophyta</taxon>
        <taxon>Bryophyta</taxon>
        <taxon>Bryophytina</taxon>
        <taxon>Bryopsida</taxon>
        <taxon>Funariidae</taxon>
        <taxon>Funariales</taxon>
        <taxon>Funariaceae</taxon>
        <taxon>Physcomitrium</taxon>
    </lineage>
</organism>
<evidence type="ECO:0000313" key="3">
    <source>
        <dbReference type="EMBL" id="EDQ49053.1"/>
    </source>
</evidence>
<feature type="compositionally biased region" description="Basic and acidic residues" evidence="2">
    <location>
        <begin position="337"/>
        <end position="363"/>
    </location>
</feature>
<evidence type="ECO:0000256" key="1">
    <source>
        <dbReference type="SAM" id="Coils"/>
    </source>
</evidence>
<feature type="region of interest" description="Disordered" evidence="2">
    <location>
        <begin position="337"/>
        <end position="384"/>
    </location>
</feature>
<reference evidence="3" key="1">
    <citation type="journal article" date="2008" name="Science">
        <title>The Physcomitrella genome reveals evolutionary insights into the conquest of land by plants.</title>
        <authorList>
            <person name="Rensing S."/>
            <person name="Lang D."/>
            <person name="Zimmer A."/>
            <person name="Terry A."/>
            <person name="Salamov A."/>
            <person name="Shapiro H."/>
            <person name="Nishiyama T."/>
            <person name="Perroud P.-F."/>
            <person name="Lindquist E."/>
            <person name="Kamisugi Y."/>
            <person name="Tanahashi T."/>
            <person name="Sakakibara K."/>
            <person name="Fujita T."/>
            <person name="Oishi K."/>
            <person name="Shin-I T."/>
            <person name="Kuroki Y."/>
            <person name="Toyoda A."/>
            <person name="Suzuki Y."/>
            <person name="Hashimoto A."/>
            <person name="Yamaguchi K."/>
            <person name="Sugano A."/>
            <person name="Kohara Y."/>
            <person name="Fujiyama A."/>
            <person name="Anterola A."/>
            <person name="Aoki S."/>
            <person name="Ashton N."/>
            <person name="Barbazuk W.B."/>
            <person name="Barker E."/>
            <person name="Bennetzen J."/>
            <person name="Bezanilla M."/>
            <person name="Blankenship R."/>
            <person name="Cho S.H."/>
            <person name="Dutcher S."/>
            <person name="Estelle M."/>
            <person name="Fawcett J.A."/>
            <person name="Gundlach H."/>
            <person name="Hanada K."/>
            <person name="Heyl A."/>
            <person name="Hicks K.A."/>
            <person name="Hugh J."/>
            <person name="Lohr M."/>
            <person name="Mayer K."/>
            <person name="Melkozernov A."/>
            <person name="Murata T."/>
            <person name="Nelson D."/>
            <person name="Pils B."/>
            <person name="Prigge M."/>
            <person name="Reiss B."/>
            <person name="Renner T."/>
            <person name="Rombauts S."/>
            <person name="Rushton P."/>
            <person name="Sanderfoot A."/>
            <person name="Schween G."/>
            <person name="Shiu S.-H."/>
            <person name="Stueber K."/>
            <person name="Theodoulou F.L."/>
            <person name="Tu H."/>
            <person name="Van de Peer Y."/>
            <person name="Verrier P.J."/>
            <person name="Waters E."/>
            <person name="Wood A."/>
            <person name="Yang L."/>
            <person name="Cove D."/>
            <person name="Cuming A."/>
            <person name="Hasebe M."/>
            <person name="Lucas S."/>
            <person name="Mishler D.B."/>
            <person name="Reski R."/>
            <person name="Grigoriev I."/>
            <person name="Quatrano R.S."/>
            <person name="Boore J.L."/>
        </authorList>
    </citation>
    <scope>NUCLEOTIDE SEQUENCE [LARGE SCALE GENOMIC DNA]</scope>
</reference>